<dbReference type="SUPFAM" id="SSF56176">
    <property type="entry name" value="FAD-binding/transporter-associated domain-like"/>
    <property type="match status" value="1"/>
</dbReference>
<proteinExistence type="inferred from homology"/>
<dbReference type="InterPro" id="IPR016166">
    <property type="entry name" value="FAD-bd_PCMH"/>
</dbReference>
<dbReference type="Proteomes" id="UP000000560">
    <property type="component" value="Chromosome VI"/>
</dbReference>
<evidence type="ECO:0000256" key="2">
    <source>
        <dbReference type="ARBA" id="ARBA00022630"/>
    </source>
</evidence>
<organism evidence="6 7">
    <name type="scientific">Emericella nidulans (strain FGSC A4 / ATCC 38163 / CBS 112.46 / NRRL 194 / M139)</name>
    <name type="common">Aspergillus nidulans</name>
    <dbReference type="NCBI Taxonomy" id="227321"/>
    <lineage>
        <taxon>Eukaryota</taxon>
        <taxon>Fungi</taxon>
        <taxon>Dikarya</taxon>
        <taxon>Ascomycota</taxon>
        <taxon>Pezizomycotina</taxon>
        <taxon>Eurotiomycetes</taxon>
        <taxon>Eurotiomycetidae</taxon>
        <taxon>Eurotiales</taxon>
        <taxon>Aspergillaceae</taxon>
        <taxon>Aspergillus</taxon>
        <taxon>Aspergillus subgen. Nidulantes</taxon>
    </lineage>
</organism>
<evidence type="ECO:0000313" key="6">
    <source>
        <dbReference type="EMBL" id="CBF82892.1"/>
    </source>
</evidence>
<dbReference type="GeneID" id="74896380"/>
<dbReference type="OMA" id="AKAACAY"/>
<keyword evidence="3" id="KW-0274">FAD</keyword>
<comment type="similarity">
    <text evidence="1">Belongs to the oxygen-dependent FAD-linked oxidoreductase family.</text>
</comment>
<dbReference type="RefSeq" id="XP_050468399.1">
    <property type="nucleotide sequence ID" value="XM_050612482.1"/>
</dbReference>
<evidence type="ECO:0000256" key="3">
    <source>
        <dbReference type="ARBA" id="ARBA00022827"/>
    </source>
</evidence>
<keyword evidence="7" id="KW-1185">Reference proteome</keyword>
<evidence type="ECO:0000259" key="5">
    <source>
        <dbReference type="PROSITE" id="PS51387"/>
    </source>
</evidence>
<reference evidence="7" key="2">
    <citation type="journal article" date="2009" name="Fungal Genet. Biol.">
        <title>The 2008 update of the Aspergillus nidulans genome annotation: a community effort.</title>
        <authorList>
            <person name="Wortman J.R."/>
            <person name="Gilsenan J.M."/>
            <person name="Joardar V."/>
            <person name="Deegan J."/>
            <person name="Clutterbuck J."/>
            <person name="Andersen M.R."/>
            <person name="Archer D."/>
            <person name="Bencina M."/>
            <person name="Braus G."/>
            <person name="Coutinho P."/>
            <person name="von Dohren H."/>
            <person name="Doonan J."/>
            <person name="Driessen A.J."/>
            <person name="Durek P."/>
            <person name="Espeso E."/>
            <person name="Fekete E."/>
            <person name="Flipphi M."/>
            <person name="Estrada C.G."/>
            <person name="Geysens S."/>
            <person name="Goldman G."/>
            <person name="de Groot P.W."/>
            <person name="Hansen K."/>
            <person name="Harris S.D."/>
            <person name="Heinekamp T."/>
            <person name="Helmstaedt K."/>
            <person name="Henrissat B."/>
            <person name="Hofmann G."/>
            <person name="Homan T."/>
            <person name="Horio T."/>
            <person name="Horiuchi H."/>
            <person name="James S."/>
            <person name="Jones M."/>
            <person name="Karaffa L."/>
            <person name="Karanyi Z."/>
            <person name="Kato M."/>
            <person name="Keller N."/>
            <person name="Kelly D.E."/>
            <person name="Kiel J.A."/>
            <person name="Kim J.M."/>
            <person name="van der Klei I.J."/>
            <person name="Klis F.M."/>
            <person name="Kovalchuk A."/>
            <person name="Krasevec N."/>
            <person name="Kubicek C.P."/>
            <person name="Liu B."/>
            <person name="Maccabe A."/>
            <person name="Meyer V."/>
            <person name="Mirabito P."/>
            <person name="Miskei M."/>
            <person name="Mos M."/>
            <person name="Mullins J."/>
            <person name="Nelson D.R."/>
            <person name="Nielsen J."/>
            <person name="Oakley B.R."/>
            <person name="Osmani S.A."/>
            <person name="Pakula T."/>
            <person name="Paszewski A."/>
            <person name="Paulsen I."/>
            <person name="Pilsyk S."/>
            <person name="Pocsi I."/>
            <person name="Punt P.J."/>
            <person name="Ram A.F."/>
            <person name="Ren Q."/>
            <person name="Robellet X."/>
            <person name="Robson G."/>
            <person name="Seiboth B."/>
            <person name="van Solingen P."/>
            <person name="Specht T."/>
            <person name="Sun J."/>
            <person name="Taheri-Talesh N."/>
            <person name="Takeshita N."/>
            <person name="Ussery D."/>
            <person name="vanKuyk P.A."/>
            <person name="Visser H."/>
            <person name="van de Vondervoort P.J."/>
            <person name="de Vries R.P."/>
            <person name="Walton J."/>
            <person name="Xiang X."/>
            <person name="Xiong Y."/>
            <person name="Zeng A.P."/>
            <person name="Brandt B.W."/>
            <person name="Cornell M.J."/>
            <person name="van den Hondel C.A."/>
            <person name="Visser J."/>
            <person name="Oliver S.G."/>
            <person name="Turner G."/>
        </authorList>
    </citation>
    <scope>GENOME REANNOTATION</scope>
    <source>
        <strain evidence="7">FGSC A4 / ATCC 38163 / CBS 112.46 / NRRL 194 / M139</strain>
    </source>
</reference>
<dbReference type="HOGENOM" id="CLU_018354_1_2_1"/>
<evidence type="ECO:0000256" key="4">
    <source>
        <dbReference type="ARBA" id="ARBA00023002"/>
    </source>
</evidence>
<dbReference type="InterPro" id="IPR036318">
    <property type="entry name" value="FAD-bd_PCMH-like_sf"/>
</dbReference>
<dbReference type="KEGG" id="ani:ANIA_10392"/>
<dbReference type="PANTHER" id="PTHR42973:SF22">
    <property type="entry name" value="FAD-BINDING PCMH-TYPE DOMAIN-CONTAINING PROTEIN-RELATED"/>
    <property type="match status" value="1"/>
</dbReference>
<dbReference type="InParanoid" id="C8VHU1"/>
<dbReference type="EMBL" id="BN001306">
    <property type="protein sequence ID" value="CBF82892.1"/>
    <property type="molecule type" value="Genomic_DNA"/>
</dbReference>
<dbReference type="InterPro" id="IPR016169">
    <property type="entry name" value="FAD-bd_PCMH_sub2"/>
</dbReference>
<name>C8VHU1_EMENI</name>
<evidence type="ECO:0000256" key="1">
    <source>
        <dbReference type="ARBA" id="ARBA00005466"/>
    </source>
</evidence>
<dbReference type="InterPro" id="IPR050416">
    <property type="entry name" value="FAD-linked_Oxidoreductase"/>
</dbReference>
<dbReference type="Gene3D" id="3.30.465.10">
    <property type="match status" value="1"/>
</dbReference>
<keyword evidence="4" id="KW-0560">Oxidoreductase</keyword>
<dbReference type="InterPro" id="IPR006094">
    <property type="entry name" value="Oxid_FAD_bind_N"/>
</dbReference>
<dbReference type="GO" id="GO:0016491">
    <property type="term" value="F:oxidoreductase activity"/>
    <property type="evidence" value="ECO:0007669"/>
    <property type="project" value="UniProtKB-KW"/>
</dbReference>
<dbReference type="eggNOG" id="KOG1231">
    <property type="taxonomic scope" value="Eukaryota"/>
</dbReference>
<keyword evidence="2" id="KW-0285">Flavoprotein</keyword>
<dbReference type="OrthoDB" id="2151789at2759"/>
<gene>
    <name evidence="6" type="ORF">ANIA_10392</name>
</gene>
<dbReference type="Pfam" id="PF01565">
    <property type="entry name" value="FAD_binding_4"/>
    <property type="match status" value="1"/>
</dbReference>
<feature type="domain" description="FAD-binding PCMH-type" evidence="5">
    <location>
        <begin position="64"/>
        <end position="239"/>
    </location>
</feature>
<dbReference type="PANTHER" id="PTHR42973">
    <property type="entry name" value="BINDING OXIDOREDUCTASE, PUTATIVE (AFU_ORTHOLOGUE AFUA_1G17690)-RELATED"/>
    <property type="match status" value="1"/>
</dbReference>
<dbReference type="VEuPathDB" id="FungiDB:AN10392"/>
<accession>C8VHU1</accession>
<evidence type="ECO:0000313" key="7">
    <source>
        <dbReference type="Proteomes" id="UP000000560"/>
    </source>
</evidence>
<dbReference type="GO" id="GO:0071949">
    <property type="term" value="F:FAD binding"/>
    <property type="evidence" value="ECO:0007669"/>
    <property type="project" value="InterPro"/>
</dbReference>
<dbReference type="PROSITE" id="PS51387">
    <property type="entry name" value="FAD_PCMH"/>
    <property type="match status" value="1"/>
</dbReference>
<dbReference type="GO" id="GO:0005576">
    <property type="term" value="C:extracellular region"/>
    <property type="evidence" value="ECO:0000318"/>
    <property type="project" value="GO_Central"/>
</dbReference>
<sequence length="497" mass="54224">MASYVPYAVGVLGVWAAITFTQHPFYRHHDTCDNLASILDNRVFASSSAEYKESVSSYFSFQEQNLQPACVVQPTTAQELSAAIVLLARDYHDHGQQFAIRSGGHMIPGGAANIHGGVTIDLRAMNDIDLSSDRSKVQIGTGATWGQVYKVLDPLNITVTGGRAASIGVGGYLTGGGLSALGPATGWGCDNVLEVEVVLASGEIVQASRTSYPDLFVALRGGSNNFGVVTKFTMAAHPSNGIWGGFMAYPESEVPRQIRAYSDFMQSRSVDSLADPIQSYGWTSNRRVLFGTNILLYAKPHPHPPVLQSFINNTTTLHSTLRITTMADFAEEEDRYQIPGFYYSTLYFTTTFAHDPSVYAPIVSEFNRSCHAVSAVENMNWYMSFQPSAALNGENSLGLDPRDERLNIIILVAFFPSPEDSTVVRNAANDLIRSIEEITRAAGVYRPFKYLNYADDSQDVIGGYGEQARAALQAASRKYDREGVFQSAVPGGYKLFA</sequence>
<protein>
    <recommendedName>
        <fullName evidence="5">FAD-binding PCMH-type domain-containing protein</fullName>
    </recommendedName>
</protein>
<dbReference type="AlphaFoldDB" id="C8VHU1"/>
<reference evidence="7" key="1">
    <citation type="journal article" date="2005" name="Nature">
        <title>Sequencing of Aspergillus nidulans and comparative analysis with A. fumigatus and A. oryzae.</title>
        <authorList>
            <person name="Galagan J.E."/>
            <person name="Calvo S.E."/>
            <person name="Cuomo C."/>
            <person name="Ma L.J."/>
            <person name="Wortman J.R."/>
            <person name="Batzoglou S."/>
            <person name="Lee S.I."/>
            <person name="Basturkmen M."/>
            <person name="Spevak C.C."/>
            <person name="Clutterbuck J."/>
            <person name="Kapitonov V."/>
            <person name="Jurka J."/>
            <person name="Scazzocchio C."/>
            <person name="Farman M."/>
            <person name="Butler J."/>
            <person name="Purcell S."/>
            <person name="Harris S."/>
            <person name="Braus G.H."/>
            <person name="Draht O."/>
            <person name="Busch S."/>
            <person name="D'Enfert C."/>
            <person name="Bouchier C."/>
            <person name="Goldman G.H."/>
            <person name="Bell-Pedersen D."/>
            <person name="Griffiths-Jones S."/>
            <person name="Doonan J.H."/>
            <person name="Yu J."/>
            <person name="Vienken K."/>
            <person name="Pain A."/>
            <person name="Freitag M."/>
            <person name="Selker E.U."/>
            <person name="Archer D.B."/>
            <person name="Penalva M.A."/>
            <person name="Oakley B.R."/>
            <person name="Momany M."/>
            <person name="Tanaka T."/>
            <person name="Kumagai T."/>
            <person name="Asai K."/>
            <person name="Machida M."/>
            <person name="Nierman W.C."/>
            <person name="Denning D.W."/>
            <person name="Caddick M."/>
            <person name="Hynes M."/>
            <person name="Paoletti M."/>
            <person name="Fischer R."/>
            <person name="Miller B."/>
            <person name="Dyer P."/>
            <person name="Sachs M.S."/>
            <person name="Osmani S.A."/>
            <person name="Birren B.W."/>
        </authorList>
    </citation>
    <scope>NUCLEOTIDE SEQUENCE [LARGE SCALE GENOMIC DNA]</scope>
    <source>
        <strain evidence="7">FGSC A4 / ATCC 38163 / CBS 112.46 / NRRL 194 / M139</strain>
    </source>
</reference>